<dbReference type="AlphaFoldDB" id="A0A947DDY8"/>
<dbReference type="SMART" id="SM00448">
    <property type="entry name" value="REC"/>
    <property type="match status" value="2"/>
</dbReference>
<reference evidence="4" key="1">
    <citation type="submission" date="2020-11" db="EMBL/GenBank/DDBJ databases">
        <authorList>
            <person name="Konstantinou D."/>
            <person name="Gkelis S."/>
            <person name="Popin R."/>
            <person name="Fewer D."/>
            <person name="Sivonen K."/>
        </authorList>
    </citation>
    <scope>NUCLEOTIDE SEQUENCE</scope>
    <source>
        <strain evidence="4">TAU-MAC 1115</strain>
    </source>
</reference>
<organism evidence="4 5">
    <name type="scientific">Leptothoe spongobia TAU-MAC 1115</name>
    <dbReference type="NCBI Taxonomy" id="1967444"/>
    <lineage>
        <taxon>Bacteria</taxon>
        <taxon>Bacillati</taxon>
        <taxon>Cyanobacteriota</taxon>
        <taxon>Cyanophyceae</taxon>
        <taxon>Nodosilineales</taxon>
        <taxon>Cymatolegaceae</taxon>
        <taxon>Leptothoe</taxon>
        <taxon>Leptothoe spongobia</taxon>
    </lineage>
</organism>
<dbReference type="Proteomes" id="UP000717364">
    <property type="component" value="Unassembled WGS sequence"/>
</dbReference>
<protein>
    <submittedName>
        <fullName evidence="4">Response regulator</fullName>
    </submittedName>
</protein>
<evidence type="ECO:0000256" key="2">
    <source>
        <dbReference type="PROSITE-ProRule" id="PRU00169"/>
    </source>
</evidence>
<evidence type="ECO:0000259" key="3">
    <source>
        <dbReference type="PROSITE" id="PS50110"/>
    </source>
</evidence>
<feature type="domain" description="Response regulatory" evidence="3">
    <location>
        <begin position="3"/>
        <end position="117"/>
    </location>
</feature>
<dbReference type="SUPFAM" id="SSF52172">
    <property type="entry name" value="CheY-like"/>
    <property type="match status" value="2"/>
</dbReference>
<keyword evidence="1 2" id="KW-0597">Phosphoprotein</keyword>
<proteinExistence type="predicted"/>
<name>A0A947DDY8_9CYAN</name>
<dbReference type="PROSITE" id="PS50110">
    <property type="entry name" value="RESPONSE_REGULATORY"/>
    <property type="match status" value="2"/>
</dbReference>
<dbReference type="InterPro" id="IPR050595">
    <property type="entry name" value="Bact_response_regulator"/>
</dbReference>
<feature type="modified residue" description="4-aspartylphosphate" evidence="2">
    <location>
        <position position="206"/>
    </location>
</feature>
<dbReference type="RefSeq" id="WP_215607884.1">
    <property type="nucleotide sequence ID" value="NZ_JADOES010000007.1"/>
</dbReference>
<feature type="domain" description="Response regulatory" evidence="3">
    <location>
        <begin position="157"/>
        <end position="273"/>
    </location>
</feature>
<dbReference type="EMBL" id="JADOES010000007">
    <property type="protein sequence ID" value="MBT9314808.1"/>
    <property type="molecule type" value="Genomic_DNA"/>
</dbReference>
<feature type="modified residue" description="4-aspartylphosphate" evidence="2">
    <location>
        <position position="52"/>
    </location>
</feature>
<sequence length="283" mass="31611">MVKIVLINNGESSYQTLEQGLKLYEYEVITTDRGDDGLLLALSESPNLILVDMEAPVLDGWQIIKNLKQSRATWLIPVIALASRDIEGQLLIQAGFDAYDRKPLSLKHLLRRIEALLGSPASIQTGTDYTHAIPVPINTTSSPEKIANLEESLASTSVVYVDDSPADSEVMAEIVKKAGYSYFNISDSLQALPQLLELKPQLIFLDLVMPMANGYELCAQIRRISAFKKTPIVIVTNNNGIADRLRSRFVGAYGFLHKPIREKYVLKILKKYDCQPQRYKVSV</sequence>
<accession>A0A947DDY8</accession>
<keyword evidence="5" id="KW-1185">Reference proteome</keyword>
<dbReference type="Pfam" id="PF00072">
    <property type="entry name" value="Response_reg"/>
    <property type="match status" value="2"/>
</dbReference>
<dbReference type="InterPro" id="IPR011006">
    <property type="entry name" value="CheY-like_superfamily"/>
</dbReference>
<dbReference type="PANTHER" id="PTHR44591">
    <property type="entry name" value="STRESS RESPONSE REGULATOR PROTEIN 1"/>
    <property type="match status" value="1"/>
</dbReference>
<reference evidence="4" key="2">
    <citation type="journal article" date="2021" name="Mar. Drugs">
        <title>Genome Reduction and Secondary Metabolism of the Marine Sponge-Associated Cyanobacterium Leptothoe.</title>
        <authorList>
            <person name="Konstantinou D."/>
            <person name="Popin R.V."/>
            <person name="Fewer D.P."/>
            <person name="Sivonen K."/>
            <person name="Gkelis S."/>
        </authorList>
    </citation>
    <scope>NUCLEOTIDE SEQUENCE</scope>
    <source>
        <strain evidence="4">TAU-MAC 1115</strain>
    </source>
</reference>
<dbReference type="InterPro" id="IPR001789">
    <property type="entry name" value="Sig_transdc_resp-reg_receiver"/>
</dbReference>
<evidence type="ECO:0000256" key="1">
    <source>
        <dbReference type="ARBA" id="ARBA00022553"/>
    </source>
</evidence>
<dbReference type="GO" id="GO:0000160">
    <property type="term" value="P:phosphorelay signal transduction system"/>
    <property type="evidence" value="ECO:0007669"/>
    <property type="project" value="InterPro"/>
</dbReference>
<comment type="caution">
    <text evidence="4">The sequence shown here is derived from an EMBL/GenBank/DDBJ whole genome shotgun (WGS) entry which is preliminary data.</text>
</comment>
<evidence type="ECO:0000313" key="5">
    <source>
        <dbReference type="Proteomes" id="UP000717364"/>
    </source>
</evidence>
<dbReference type="PANTHER" id="PTHR44591:SF23">
    <property type="entry name" value="CHEY SUBFAMILY"/>
    <property type="match status" value="1"/>
</dbReference>
<dbReference type="Gene3D" id="3.40.50.2300">
    <property type="match status" value="2"/>
</dbReference>
<gene>
    <name evidence="4" type="ORF">IXB50_05170</name>
</gene>
<evidence type="ECO:0000313" key="4">
    <source>
        <dbReference type="EMBL" id="MBT9314808.1"/>
    </source>
</evidence>